<accession>A0A917PGJ9</accession>
<gene>
    <name evidence="3" type="ORF">GCM10008939_20010</name>
</gene>
<comment type="caution">
    <text evidence="3">The sequence shown here is derived from an EMBL/GenBank/DDBJ whole genome shotgun (WGS) entry which is preliminary data.</text>
</comment>
<dbReference type="PANTHER" id="PTHR48090">
    <property type="entry name" value="UNDECAPRENYL-PHOSPHATE 4-DEOXY-4-FORMAMIDO-L-ARABINOSE TRANSFERASE-RELATED"/>
    <property type="match status" value="1"/>
</dbReference>
<feature type="transmembrane region" description="Helical" evidence="1">
    <location>
        <begin position="278"/>
        <end position="301"/>
    </location>
</feature>
<evidence type="ECO:0000259" key="2">
    <source>
        <dbReference type="Pfam" id="PF00535"/>
    </source>
</evidence>
<feature type="transmembrane region" description="Helical" evidence="1">
    <location>
        <begin position="245"/>
        <end position="266"/>
    </location>
</feature>
<dbReference type="InterPro" id="IPR029044">
    <property type="entry name" value="Nucleotide-diphossugar_trans"/>
</dbReference>
<dbReference type="RefSeq" id="WP_188963012.1">
    <property type="nucleotide sequence ID" value="NZ_BMOE01000006.1"/>
</dbReference>
<keyword evidence="1" id="KW-0812">Transmembrane</keyword>
<dbReference type="EMBL" id="BMOE01000006">
    <property type="protein sequence ID" value="GGJ75772.1"/>
    <property type="molecule type" value="Genomic_DNA"/>
</dbReference>
<dbReference type="Pfam" id="PF00535">
    <property type="entry name" value="Glycos_transf_2"/>
    <property type="match status" value="1"/>
</dbReference>
<dbReference type="SUPFAM" id="SSF53448">
    <property type="entry name" value="Nucleotide-diphospho-sugar transferases"/>
    <property type="match status" value="1"/>
</dbReference>
<proteinExistence type="predicted"/>
<evidence type="ECO:0000313" key="4">
    <source>
        <dbReference type="Proteomes" id="UP000635726"/>
    </source>
</evidence>
<reference evidence="3" key="2">
    <citation type="submission" date="2020-09" db="EMBL/GenBank/DDBJ databases">
        <authorList>
            <person name="Sun Q."/>
            <person name="Ohkuma M."/>
        </authorList>
    </citation>
    <scope>NUCLEOTIDE SEQUENCE</scope>
    <source>
        <strain evidence="3">JCM 14371</strain>
    </source>
</reference>
<evidence type="ECO:0000313" key="3">
    <source>
        <dbReference type="EMBL" id="GGJ75772.1"/>
    </source>
</evidence>
<dbReference type="InterPro" id="IPR001173">
    <property type="entry name" value="Glyco_trans_2-like"/>
</dbReference>
<sequence length="328" mass="35342">MTNYTNIKETERPGLLGPRSTGIVAVIPAFNEERFIASVVFTTLQFADKVIVVDDGSSDRTASLAEKAGAMVVRQPLNMGKAQALNAGFKAARRLENVAVVVCLDGDAQHDARDIPAVVAPVLAEEADVVIGSRFLDIKSDIPAWRQVGQHTLTTVTNIASGVHTTDSQSGFRAFSPAAVEALHFTSTDLSVESEMQFLFRPAGLRVVEAPVNVQYLDGNKRNPMIHGLQVLDALLSLVARRRPLMFFSLPGLVSTLIGLLLSVYLVHTMMVSGNLPVGLAVLVAFLVSGGITVGVTGIVLHSMHKFAERVDQDVRQSLSIYLERVTN</sequence>
<keyword evidence="4" id="KW-1185">Reference proteome</keyword>
<dbReference type="AlphaFoldDB" id="A0A917PGJ9"/>
<organism evidence="3 4">
    <name type="scientific">Deinococcus aquiradiocola</name>
    <dbReference type="NCBI Taxonomy" id="393059"/>
    <lineage>
        <taxon>Bacteria</taxon>
        <taxon>Thermotogati</taxon>
        <taxon>Deinococcota</taxon>
        <taxon>Deinococci</taxon>
        <taxon>Deinococcales</taxon>
        <taxon>Deinococcaceae</taxon>
        <taxon>Deinococcus</taxon>
    </lineage>
</organism>
<reference evidence="3" key="1">
    <citation type="journal article" date="2014" name="Int. J. Syst. Evol. Microbiol.">
        <title>Complete genome sequence of Corynebacterium casei LMG S-19264T (=DSM 44701T), isolated from a smear-ripened cheese.</title>
        <authorList>
            <consortium name="US DOE Joint Genome Institute (JGI-PGF)"/>
            <person name="Walter F."/>
            <person name="Albersmeier A."/>
            <person name="Kalinowski J."/>
            <person name="Ruckert C."/>
        </authorList>
    </citation>
    <scope>NUCLEOTIDE SEQUENCE</scope>
    <source>
        <strain evidence="3">JCM 14371</strain>
    </source>
</reference>
<dbReference type="PANTHER" id="PTHR48090:SF7">
    <property type="entry name" value="RFBJ PROTEIN"/>
    <property type="match status" value="1"/>
</dbReference>
<dbReference type="Gene3D" id="3.90.550.10">
    <property type="entry name" value="Spore Coat Polysaccharide Biosynthesis Protein SpsA, Chain A"/>
    <property type="match status" value="1"/>
</dbReference>
<keyword evidence="1" id="KW-0472">Membrane</keyword>
<dbReference type="CDD" id="cd04179">
    <property type="entry name" value="DPM_DPG-synthase_like"/>
    <property type="match status" value="1"/>
</dbReference>
<dbReference type="Proteomes" id="UP000635726">
    <property type="component" value="Unassembled WGS sequence"/>
</dbReference>
<feature type="domain" description="Glycosyltransferase 2-like" evidence="2">
    <location>
        <begin position="26"/>
        <end position="180"/>
    </location>
</feature>
<evidence type="ECO:0000256" key="1">
    <source>
        <dbReference type="SAM" id="Phobius"/>
    </source>
</evidence>
<protein>
    <submittedName>
        <fullName evidence="3">Dolichyl-phosphate mannose synthase</fullName>
    </submittedName>
</protein>
<dbReference type="InterPro" id="IPR050256">
    <property type="entry name" value="Glycosyltransferase_2"/>
</dbReference>
<name>A0A917PGJ9_9DEIO</name>
<keyword evidence="1" id="KW-1133">Transmembrane helix</keyword>